<evidence type="ECO:0000313" key="3">
    <source>
        <dbReference type="EMBL" id="CAE0498291.1"/>
    </source>
</evidence>
<protein>
    <submittedName>
        <fullName evidence="3">Uncharacterized protein</fullName>
    </submittedName>
</protein>
<feature type="region of interest" description="Disordered" evidence="1">
    <location>
        <begin position="240"/>
        <end position="312"/>
    </location>
</feature>
<feature type="transmembrane region" description="Helical" evidence="2">
    <location>
        <begin position="72"/>
        <end position="92"/>
    </location>
</feature>
<keyword evidence="2" id="KW-1133">Transmembrane helix</keyword>
<feature type="region of interest" description="Disordered" evidence="1">
    <location>
        <begin position="734"/>
        <end position="790"/>
    </location>
</feature>
<feature type="compositionally biased region" description="Low complexity" evidence="1">
    <location>
        <begin position="248"/>
        <end position="259"/>
    </location>
</feature>
<keyword evidence="2" id="KW-0472">Membrane</keyword>
<feature type="transmembrane region" description="Helical" evidence="2">
    <location>
        <begin position="187"/>
        <end position="206"/>
    </location>
</feature>
<feature type="transmembrane region" description="Helical" evidence="2">
    <location>
        <begin position="161"/>
        <end position="180"/>
    </location>
</feature>
<proteinExistence type="predicted"/>
<feature type="transmembrane region" description="Helical" evidence="2">
    <location>
        <begin position="43"/>
        <end position="60"/>
    </location>
</feature>
<organism evidence="3">
    <name type="scientific">Dunaliella tertiolecta</name>
    <name type="common">Green alga</name>
    <dbReference type="NCBI Taxonomy" id="3047"/>
    <lineage>
        <taxon>Eukaryota</taxon>
        <taxon>Viridiplantae</taxon>
        <taxon>Chlorophyta</taxon>
        <taxon>core chlorophytes</taxon>
        <taxon>Chlorophyceae</taxon>
        <taxon>CS clade</taxon>
        <taxon>Chlamydomonadales</taxon>
        <taxon>Dunaliellaceae</taxon>
        <taxon>Dunaliella</taxon>
    </lineage>
</organism>
<dbReference type="AlphaFoldDB" id="A0A7S3QZR0"/>
<accession>A0A7S3QZR0</accession>
<feature type="region of interest" description="Disordered" evidence="1">
    <location>
        <begin position="854"/>
        <end position="874"/>
    </location>
</feature>
<reference evidence="3" key="1">
    <citation type="submission" date="2021-01" db="EMBL/GenBank/DDBJ databases">
        <authorList>
            <person name="Corre E."/>
            <person name="Pelletier E."/>
            <person name="Niang G."/>
            <person name="Scheremetjew M."/>
            <person name="Finn R."/>
            <person name="Kale V."/>
            <person name="Holt S."/>
            <person name="Cochrane G."/>
            <person name="Meng A."/>
            <person name="Brown T."/>
            <person name="Cohen L."/>
        </authorList>
    </citation>
    <scope>NUCLEOTIDE SEQUENCE</scope>
    <source>
        <strain evidence="3">CCMP1320</strain>
    </source>
</reference>
<gene>
    <name evidence="3" type="ORF">DTER00134_LOCUS13364</name>
</gene>
<feature type="transmembrane region" description="Helical" evidence="2">
    <location>
        <begin position="104"/>
        <end position="126"/>
    </location>
</feature>
<name>A0A7S3QZR0_DUNTE</name>
<feature type="compositionally biased region" description="Polar residues" evidence="1">
    <location>
        <begin position="270"/>
        <end position="296"/>
    </location>
</feature>
<dbReference type="EMBL" id="HBIP01022354">
    <property type="protein sequence ID" value="CAE0498291.1"/>
    <property type="molecule type" value="Transcribed_RNA"/>
</dbReference>
<evidence type="ECO:0000256" key="1">
    <source>
        <dbReference type="SAM" id="MobiDB-lite"/>
    </source>
</evidence>
<feature type="compositionally biased region" description="Polar residues" evidence="1">
    <location>
        <begin position="776"/>
        <end position="786"/>
    </location>
</feature>
<sequence>MPRLLPMHSYLRFLLIGTPSQWPRTDTATSDYRLWAWHMHHRQSLRVWAFVSIAHMLLFLRDIEGMPLKLQVYGMMLLAVFMAALTSNKAPLSALAASNWARRTIVLFSVLQCVVTAHVTFGIHVSCGRSVMLVCSRWLDVATNMIVALPCLALADMRVESWLAFVCLHVSVSTPFYVSIQGYSLPLALFKAAVIQGLILIAYTAIERPKCAAYMRLCACASARKQSEAAEAARRAQEKCASLEKEPSPSSSASSIVSPVPSPAWVGTKQEANASSKQSSPPNSRGKQDPSTCSKQPNPPDCRGKPTPVVGTKRRMYRSMLKRTTVSIKLSSDFGLEVMHGGAAKQLSDAMMATFPGTVVVDMAARQGCIMLSMDVCELRQVTQLRPAGPAGISQEALVQRAIQEWLREAGLEGGLGDGTVMSVQVGDCVRACTWNLHAKVWEMQPEPLCSSNEEQHSIVVPSMALIYPSRLPFPQQQQQPPQQHIQLNFKAYITAPSPFRLTGWYGSEEGHIQEGVDDGNCLQLLARAHGRFLPVDIVQQGTRDEGGVQGVQACVYLPPHMKAFDCCQLRLEVVRGSSLLCRCNTMLVSSTWAPLLPELDAWAKSMRASPDHVSLFMDDLAEWLSFQGLVHTSRNNSSRAASGLCCRGGSTSNNNSRSSSILSKSRSAHGLCCGKGSSVSIVYSADSLNARSRRLVRGWGTKRGCSGMSNKKTAQGVIGMIERKRTVVDIREESGTDDRQAALGGSGTGERNWAVADNPMGYSRPTRGSQGAGVHSSTQRTTHGNGKQGVDTDIHSSTHSNGMQGVGANTHSTVHANTHGSRQPPPPSFLAALVEEAHQPEALQMMARKNNMDNKNKACRCPPNSSTSTSTSS</sequence>
<evidence type="ECO:0000256" key="2">
    <source>
        <dbReference type="SAM" id="Phobius"/>
    </source>
</evidence>
<keyword evidence="2" id="KW-0812">Transmembrane</keyword>